<dbReference type="OrthoDB" id="4829498at2"/>
<evidence type="ECO:0000313" key="3">
    <source>
        <dbReference type="Proteomes" id="UP000002255"/>
    </source>
</evidence>
<dbReference type="AlphaFoldDB" id="D1BY44"/>
<evidence type="ECO:0000256" key="1">
    <source>
        <dbReference type="SAM" id="SignalP"/>
    </source>
</evidence>
<dbReference type="eggNOG" id="ENOG502ZWVB">
    <property type="taxonomic scope" value="Bacteria"/>
</dbReference>
<sequence>MGKTRTGRQLLRAVLVCSALLGVSACSAGDDALAGTPEWVEPGWMARARQDVEEYQAAMVACLEERGVFAHVGVGGPVLPGVTRPREDAEATGFDIEGDAQRMCGEAIPEPAHWVERHGPEDYERMLDVRACIVAHGHDLPEPPSMEVWLEAEFPWNPWDVLTGQGGGLTPDDDVSALMRACPQSGAGVLTLITAENTQPTGQP</sequence>
<dbReference type="KEGG" id="xce:Xcel_0854"/>
<evidence type="ECO:0008006" key="4">
    <source>
        <dbReference type="Google" id="ProtNLM"/>
    </source>
</evidence>
<reference evidence="3" key="1">
    <citation type="submission" date="2009-11" db="EMBL/GenBank/DDBJ databases">
        <title>The complete chromosome of Xylanimonas cellulosilytica DSM 15894.</title>
        <authorList>
            <consortium name="US DOE Joint Genome Institute (JGI-PGF)"/>
            <person name="Lucas S."/>
            <person name="Copeland A."/>
            <person name="Lapidus A."/>
            <person name="Glavina del Rio T."/>
            <person name="Dalin E."/>
            <person name="Tice H."/>
            <person name="Bruce D."/>
            <person name="Goodwin L."/>
            <person name="Pitluck S."/>
            <person name="Kyrpides N."/>
            <person name="Mavromatis K."/>
            <person name="Ivanova N."/>
            <person name="Mikhailova N."/>
            <person name="Foster B."/>
            <person name="Clum A."/>
            <person name="Brettin T."/>
            <person name="Detter J.C."/>
            <person name="Han C."/>
            <person name="Larimer F."/>
            <person name="Land M."/>
            <person name="Hauser L."/>
            <person name="Markowitz V."/>
            <person name="Cheng J.F."/>
            <person name="Hugenholtz P."/>
            <person name="Woyke T."/>
            <person name="Wu D."/>
            <person name="Gehrich-Schroeter G."/>
            <person name="Schneider S."/>
            <person name="Pukall S.R."/>
            <person name="Klenk H.P."/>
            <person name="Eisen J.A."/>
        </authorList>
    </citation>
    <scope>NUCLEOTIDE SEQUENCE [LARGE SCALE GENOMIC DNA]</scope>
    <source>
        <strain evidence="3">DSM 15894 / CECT 5975 / LMG 20990 / XIL07</strain>
    </source>
</reference>
<dbReference type="STRING" id="446471.Xcel_0854"/>
<dbReference type="PROSITE" id="PS51257">
    <property type="entry name" value="PROKAR_LIPOPROTEIN"/>
    <property type="match status" value="1"/>
</dbReference>
<feature type="chain" id="PRO_5003021042" description="Lipoprotein" evidence="1">
    <location>
        <begin position="29"/>
        <end position="204"/>
    </location>
</feature>
<dbReference type="HOGENOM" id="CLU_1376549_0_0_11"/>
<reference evidence="2 3" key="2">
    <citation type="journal article" date="2010" name="Stand. Genomic Sci.">
        <title>Complete genome sequence of Xylanimonas cellulosilytica type strain (XIL07).</title>
        <authorList>
            <person name="Foster B."/>
            <person name="Pukall R."/>
            <person name="Abt B."/>
            <person name="Nolan M."/>
            <person name="Glavina Del Rio T."/>
            <person name="Chen F."/>
            <person name="Lucas S."/>
            <person name="Tice H."/>
            <person name="Pitluck S."/>
            <person name="Cheng J.-F."/>
            <person name="Chertkov O."/>
            <person name="Brettin T."/>
            <person name="Han C."/>
            <person name="Detter J.C."/>
            <person name="Bruce D."/>
            <person name="Goodwin L."/>
            <person name="Ivanova N."/>
            <person name="Mavromatis K."/>
            <person name="Pati A."/>
            <person name="Mikhailova N."/>
            <person name="Chen A."/>
            <person name="Palaniappan K."/>
            <person name="Land M."/>
            <person name="Hauser L."/>
            <person name="Chang Y.-J."/>
            <person name="Jeffries C.D."/>
            <person name="Chain P."/>
            <person name="Rohde M."/>
            <person name="Goeker M."/>
            <person name="Bristow J."/>
            <person name="Eisen J.A."/>
            <person name="Markowitz V."/>
            <person name="Hugenholtz P."/>
            <person name="Kyrpides N.C."/>
            <person name="Klenk H.-P."/>
            <person name="Lapidus A."/>
        </authorList>
    </citation>
    <scope>NUCLEOTIDE SEQUENCE [LARGE SCALE GENOMIC DNA]</scope>
    <source>
        <strain evidence="3">DSM 15894 / CECT 5975 / LMG 20990 / XIL07</strain>
    </source>
</reference>
<evidence type="ECO:0000313" key="2">
    <source>
        <dbReference type="EMBL" id="ACZ29887.1"/>
    </source>
</evidence>
<dbReference type="EMBL" id="CP001821">
    <property type="protein sequence ID" value="ACZ29887.1"/>
    <property type="molecule type" value="Genomic_DNA"/>
</dbReference>
<feature type="signal peptide" evidence="1">
    <location>
        <begin position="1"/>
        <end position="28"/>
    </location>
</feature>
<dbReference type="Proteomes" id="UP000002255">
    <property type="component" value="Chromosome"/>
</dbReference>
<keyword evidence="3" id="KW-1185">Reference proteome</keyword>
<organism evidence="2 3">
    <name type="scientific">Xylanimonas cellulosilytica (strain DSM 15894 / JCM 12276 / CECT 5975 / KCTC 9989 / LMG 20990 / NBRC 107835 / XIL07)</name>
    <dbReference type="NCBI Taxonomy" id="446471"/>
    <lineage>
        <taxon>Bacteria</taxon>
        <taxon>Bacillati</taxon>
        <taxon>Actinomycetota</taxon>
        <taxon>Actinomycetes</taxon>
        <taxon>Micrococcales</taxon>
        <taxon>Promicromonosporaceae</taxon>
        <taxon>Xylanimonas</taxon>
    </lineage>
</organism>
<name>D1BY44_XYLCX</name>
<keyword evidence="1" id="KW-0732">Signal</keyword>
<protein>
    <recommendedName>
        <fullName evidence="4">Lipoprotein</fullName>
    </recommendedName>
</protein>
<gene>
    <name evidence="2" type="ordered locus">Xcel_0854</name>
</gene>
<accession>D1BY44</accession>
<dbReference type="RefSeq" id="WP_012877629.1">
    <property type="nucleotide sequence ID" value="NC_013530.1"/>
</dbReference>
<proteinExistence type="predicted"/>